<feature type="domain" description="Glycosyl transferase family 51" evidence="12">
    <location>
        <begin position="91"/>
        <end position="265"/>
    </location>
</feature>
<dbReference type="SUPFAM" id="SSF53955">
    <property type="entry name" value="Lysozyme-like"/>
    <property type="match status" value="1"/>
</dbReference>
<feature type="compositionally biased region" description="Acidic residues" evidence="9">
    <location>
        <begin position="774"/>
        <end position="787"/>
    </location>
</feature>
<dbReference type="Gene3D" id="3.40.710.10">
    <property type="entry name" value="DD-peptidase/beta-lactamase superfamily"/>
    <property type="match status" value="1"/>
</dbReference>
<protein>
    <submittedName>
        <fullName evidence="13">PBP1A family penicillin-binding protein</fullName>
    </submittedName>
</protein>
<keyword evidence="4" id="KW-0808">Transferase</keyword>
<dbReference type="InterPro" id="IPR050396">
    <property type="entry name" value="Glycosyltr_51/Transpeptidase"/>
</dbReference>
<evidence type="ECO:0000256" key="9">
    <source>
        <dbReference type="SAM" id="MobiDB-lite"/>
    </source>
</evidence>
<keyword evidence="1" id="KW-0121">Carboxypeptidase</keyword>
<evidence type="ECO:0000259" key="12">
    <source>
        <dbReference type="Pfam" id="PF00912"/>
    </source>
</evidence>
<dbReference type="InterPro" id="IPR036950">
    <property type="entry name" value="PBP_transglycosylase"/>
</dbReference>
<gene>
    <name evidence="13" type="ORF">AAF454_12025</name>
</gene>
<comment type="catalytic activity">
    <reaction evidence="8">
        <text>[GlcNAc-(1-&gt;4)-Mur2Ac(oyl-L-Ala-gamma-D-Glu-L-Lys-D-Ala-D-Ala)](n)-di-trans,octa-cis-undecaprenyl diphosphate + beta-D-GlcNAc-(1-&gt;4)-Mur2Ac(oyl-L-Ala-gamma-D-Glu-L-Lys-D-Ala-D-Ala)-di-trans,octa-cis-undecaprenyl diphosphate = [GlcNAc-(1-&gt;4)-Mur2Ac(oyl-L-Ala-gamma-D-Glu-L-Lys-D-Ala-D-Ala)](n+1)-di-trans,octa-cis-undecaprenyl diphosphate + di-trans,octa-cis-undecaprenyl diphosphate + H(+)</text>
        <dbReference type="Rhea" id="RHEA:23708"/>
        <dbReference type="Rhea" id="RHEA-COMP:9602"/>
        <dbReference type="Rhea" id="RHEA-COMP:9603"/>
        <dbReference type="ChEBI" id="CHEBI:15378"/>
        <dbReference type="ChEBI" id="CHEBI:58405"/>
        <dbReference type="ChEBI" id="CHEBI:60033"/>
        <dbReference type="ChEBI" id="CHEBI:78435"/>
        <dbReference type="EC" id="2.4.99.28"/>
    </reaction>
</comment>
<evidence type="ECO:0000313" key="13">
    <source>
        <dbReference type="EMBL" id="MEL5989133.1"/>
    </source>
</evidence>
<dbReference type="Gene3D" id="1.10.3810.10">
    <property type="entry name" value="Biosynthetic peptidoglycan transglycosylase-like"/>
    <property type="match status" value="1"/>
</dbReference>
<keyword evidence="10" id="KW-0472">Membrane</keyword>
<dbReference type="InterPro" id="IPR001264">
    <property type="entry name" value="Glyco_trans_51"/>
</dbReference>
<feature type="region of interest" description="Disordered" evidence="9">
    <location>
        <begin position="1"/>
        <end position="34"/>
    </location>
</feature>
<dbReference type="NCBIfam" id="TIGR02074">
    <property type="entry name" value="PBP_1a_fam"/>
    <property type="match status" value="1"/>
</dbReference>
<keyword evidence="2" id="KW-0645">Protease</keyword>
<dbReference type="InterPro" id="IPR001460">
    <property type="entry name" value="PCN-bd_Tpept"/>
</dbReference>
<evidence type="ECO:0000256" key="10">
    <source>
        <dbReference type="SAM" id="Phobius"/>
    </source>
</evidence>
<feature type="compositionally biased region" description="Low complexity" evidence="9">
    <location>
        <begin position="803"/>
        <end position="842"/>
    </location>
</feature>
<evidence type="ECO:0000256" key="1">
    <source>
        <dbReference type="ARBA" id="ARBA00022645"/>
    </source>
</evidence>
<evidence type="ECO:0000259" key="11">
    <source>
        <dbReference type="Pfam" id="PF00905"/>
    </source>
</evidence>
<reference evidence="13 14" key="1">
    <citation type="submission" date="2024-04" db="EMBL/GenBank/DDBJ databases">
        <authorList>
            <person name="Wu Y.S."/>
            <person name="Zhang L."/>
        </authorList>
    </citation>
    <scope>NUCLEOTIDE SEQUENCE [LARGE SCALE GENOMIC DNA]</scope>
    <source>
        <strain evidence="13 14">KG-01</strain>
    </source>
</reference>
<dbReference type="Pfam" id="PF00912">
    <property type="entry name" value="Transgly"/>
    <property type="match status" value="1"/>
</dbReference>
<dbReference type="InterPro" id="IPR012338">
    <property type="entry name" value="Beta-lactam/transpept-like"/>
</dbReference>
<comment type="caution">
    <text evidence="13">The sequence shown here is derived from an EMBL/GenBank/DDBJ whole genome shotgun (WGS) entry which is preliminary data.</text>
</comment>
<feature type="compositionally biased region" description="Basic and acidic residues" evidence="9">
    <location>
        <begin position="680"/>
        <end position="690"/>
    </location>
</feature>
<dbReference type="Gene3D" id="2.60.40.10">
    <property type="entry name" value="Immunoglobulins"/>
    <property type="match status" value="1"/>
</dbReference>
<feature type="domain" description="Penicillin-binding protein transpeptidase" evidence="11">
    <location>
        <begin position="359"/>
        <end position="646"/>
    </location>
</feature>
<evidence type="ECO:0000256" key="5">
    <source>
        <dbReference type="ARBA" id="ARBA00022801"/>
    </source>
</evidence>
<feature type="region of interest" description="Disordered" evidence="9">
    <location>
        <begin position="760"/>
        <end position="868"/>
    </location>
</feature>
<dbReference type="EMBL" id="JBCEWA010000009">
    <property type="protein sequence ID" value="MEL5989133.1"/>
    <property type="molecule type" value="Genomic_DNA"/>
</dbReference>
<organism evidence="13 14">
    <name type="scientific">Kurthia gibsonii</name>
    <dbReference type="NCBI Taxonomy" id="33946"/>
    <lineage>
        <taxon>Bacteria</taxon>
        <taxon>Bacillati</taxon>
        <taxon>Bacillota</taxon>
        <taxon>Bacilli</taxon>
        <taxon>Bacillales</taxon>
        <taxon>Caryophanaceae</taxon>
        <taxon>Kurthia</taxon>
    </lineage>
</organism>
<dbReference type="RefSeq" id="WP_068454300.1">
    <property type="nucleotide sequence ID" value="NZ_JBCEWA010000009.1"/>
</dbReference>
<accession>A0ABU9LMC1</accession>
<evidence type="ECO:0000256" key="2">
    <source>
        <dbReference type="ARBA" id="ARBA00022670"/>
    </source>
</evidence>
<name>A0ABU9LMC1_9BACL</name>
<dbReference type="InterPro" id="IPR023346">
    <property type="entry name" value="Lysozyme-like_dom_sf"/>
</dbReference>
<keyword evidence="10" id="KW-1133">Transmembrane helix</keyword>
<evidence type="ECO:0000256" key="6">
    <source>
        <dbReference type="ARBA" id="ARBA00023268"/>
    </source>
</evidence>
<feature type="compositionally biased region" description="Basic and acidic residues" evidence="9">
    <location>
        <begin position="1"/>
        <end position="21"/>
    </location>
</feature>
<dbReference type="Pfam" id="PF00905">
    <property type="entry name" value="Transpeptidase"/>
    <property type="match status" value="1"/>
</dbReference>
<keyword evidence="6" id="KW-0511">Multifunctional enzyme</keyword>
<dbReference type="InterPro" id="IPR013783">
    <property type="entry name" value="Ig-like_fold"/>
</dbReference>
<feature type="region of interest" description="Disordered" evidence="9">
    <location>
        <begin position="677"/>
        <end position="696"/>
    </location>
</feature>
<dbReference type="PANTHER" id="PTHR32282:SF29">
    <property type="entry name" value="PENICILLIN-BINDING PROTEIN 1A"/>
    <property type="match status" value="1"/>
</dbReference>
<feature type="transmembrane region" description="Helical" evidence="10">
    <location>
        <begin position="44"/>
        <end position="68"/>
    </location>
</feature>
<feature type="compositionally biased region" description="Basic residues" evidence="9">
    <location>
        <begin position="22"/>
        <end position="34"/>
    </location>
</feature>
<sequence>MDNRRYNSREERKRLENEQRKSRGRSSSKKVKSAKPKKSWLKRIVLAVVALGVIGLLLGGGLFAYYAATAPKLDEETLKDPVSSKFYDKNGKEFYTMGTEEREHVKFEDIPKQMQDAILSTEDARFYDHHGIDFYRLGGAVLANFRDGFGSQGASTITQQVIKNSFFNNGKTIKRKAQEAYLSLQLEREYTKDEIFEMYFNKVLMSGRIYGFGTAAKYFYGKDIDQLTLPQMALLAGMPQSPNNYNAFKNPDLAEKRRNTVLKLMYNNKKITKDEMEAAMKVSVKQGLLPESKRIANNSSKYDAFIDVVLKELAENGDEKALEDGISIYTTLDPEAQKVVEKTINNDANFPTKDIQTGISVVDTETGAIAAVGGSRDYGPERGFNYAQALKTRQPGSTMKPIMDYGPAIEYLKWSTGHTLVDEPMNYSGTSQAINNYDNQFKGALTMREALYNSRNIPAIKAFKEVGTSKVKEFISGFGLKPDDLYESDAIGGGSVNLSPIDMSAIYASFGNNGIYTKAYSIKKIVYRDGNTAKTYTPEPQAAMSDYTAYMLTDMMRDVVSSKSGASGGAAAVPGLDIAGKTGTTNYTSEQLQEYGLPSNAVPDSWFSGYTTRYSMSVWTGYSSRKQGIVSPQERQLAQNLFRIIMSQISAGKNTPNFKQPSSVISSGSELYVRGTQAPVEKEEEKDEKVSAPTGLSATYDADSKTVSLSWNKSDTDGAKYRVSVDGKTITTTGDTKASYRVPGGATSLTFSVVAVVDGKESASASATVKIAEEPEEPAVDEPDQPETDQPGETPETDQPETNQPGDNQGDNQNDNNNGNNNGNNGNNSNGNQNDNNNGNTTKPEKPTEPDQPETDEPATENDQGNGN</sequence>
<comment type="catalytic activity">
    <reaction evidence="7">
        <text>Preferential cleavage: (Ac)2-L-Lys-D-Ala-|-D-Ala. Also transpeptidation of peptidyl-alanyl moieties that are N-acyl substituents of D-alanine.</text>
        <dbReference type="EC" id="3.4.16.4"/>
    </reaction>
</comment>
<dbReference type="Proteomes" id="UP001398420">
    <property type="component" value="Unassembled WGS sequence"/>
</dbReference>
<dbReference type="PANTHER" id="PTHR32282">
    <property type="entry name" value="BINDING PROTEIN TRANSPEPTIDASE, PUTATIVE-RELATED"/>
    <property type="match status" value="1"/>
</dbReference>
<evidence type="ECO:0000256" key="4">
    <source>
        <dbReference type="ARBA" id="ARBA00022679"/>
    </source>
</evidence>
<keyword evidence="5" id="KW-0378">Hydrolase</keyword>
<keyword evidence="3" id="KW-0328">Glycosyltransferase</keyword>
<keyword evidence="10" id="KW-0812">Transmembrane</keyword>
<evidence type="ECO:0000256" key="3">
    <source>
        <dbReference type="ARBA" id="ARBA00022676"/>
    </source>
</evidence>
<dbReference type="SUPFAM" id="SSF56601">
    <property type="entry name" value="beta-lactamase/transpeptidase-like"/>
    <property type="match status" value="1"/>
</dbReference>
<evidence type="ECO:0000256" key="7">
    <source>
        <dbReference type="ARBA" id="ARBA00034000"/>
    </source>
</evidence>
<proteinExistence type="predicted"/>
<feature type="compositionally biased region" description="Acidic residues" evidence="9">
    <location>
        <begin position="851"/>
        <end position="860"/>
    </location>
</feature>
<keyword evidence="14" id="KW-1185">Reference proteome</keyword>
<evidence type="ECO:0000313" key="14">
    <source>
        <dbReference type="Proteomes" id="UP001398420"/>
    </source>
</evidence>
<evidence type="ECO:0000256" key="8">
    <source>
        <dbReference type="ARBA" id="ARBA00049902"/>
    </source>
</evidence>